<dbReference type="InterPro" id="IPR015424">
    <property type="entry name" value="PyrdxlP-dep_Trfase"/>
</dbReference>
<protein>
    <submittedName>
        <fullName evidence="5">Similar to Uncharacterized trans-sulfuration enzyme YHR112C acc. no. P38716</fullName>
    </submittedName>
</protein>
<organism evidence="5 6">
    <name type="scientific">Pyronema omphalodes (strain CBS 100304)</name>
    <name type="common">Pyronema confluens</name>
    <dbReference type="NCBI Taxonomy" id="1076935"/>
    <lineage>
        <taxon>Eukaryota</taxon>
        <taxon>Fungi</taxon>
        <taxon>Dikarya</taxon>
        <taxon>Ascomycota</taxon>
        <taxon>Pezizomycotina</taxon>
        <taxon>Pezizomycetes</taxon>
        <taxon>Pezizales</taxon>
        <taxon>Pyronemataceae</taxon>
        <taxon>Pyronema</taxon>
    </lineage>
</organism>
<dbReference type="GO" id="GO:0016846">
    <property type="term" value="F:carbon-sulfur lyase activity"/>
    <property type="evidence" value="ECO:0007669"/>
    <property type="project" value="TreeGrafter"/>
</dbReference>
<gene>
    <name evidence="5" type="ORF">PCON_09934</name>
</gene>
<dbReference type="GO" id="GO:0005737">
    <property type="term" value="C:cytoplasm"/>
    <property type="evidence" value="ECO:0007669"/>
    <property type="project" value="TreeGrafter"/>
</dbReference>
<reference evidence="5 6" key="1">
    <citation type="journal article" date="2013" name="PLoS Genet.">
        <title>The genome and development-dependent transcriptomes of Pyronema confluens: a window into fungal evolution.</title>
        <authorList>
            <person name="Traeger S."/>
            <person name="Altegoer F."/>
            <person name="Freitag M."/>
            <person name="Gabaldon T."/>
            <person name="Kempken F."/>
            <person name="Kumar A."/>
            <person name="Marcet-Houben M."/>
            <person name="Poggeler S."/>
            <person name="Stajich J.E."/>
            <person name="Nowrousian M."/>
        </authorList>
    </citation>
    <scope>NUCLEOTIDE SEQUENCE [LARGE SCALE GENOMIC DNA]</scope>
    <source>
        <strain evidence="6">CBS 100304</strain>
        <tissue evidence="5">Vegetative mycelium</tissue>
    </source>
</reference>
<dbReference type="OMA" id="HKKMHGV"/>
<dbReference type="Gene3D" id="3.40.640.10">
    <property type="entry name" value="Type I PLP-dependent aspartate aminotransferase-like (Major domain)"/>
    <property type="match status" value="1"/>
</dbReference>
<dbReference type="FunFam" id="3.90.1150.10:FF:000066">
    <property type="entry name" value="Putative cystathionine beta-lyase"/>
    <property type="match status" value="1"/>
</dbReference>
<dbReference type="PANTHER" id="PTHR11808">
    <property type="entry name" value="TRANS-SULFURATION ENZYME FAMILY MEMBER"/>
    <property type="match status" value="1"/>
</dbReference>
<dbReference type="InterPro" id="IPR015421">
    <property type="entry name" value="PyrdxlP-dep_Trfase_major"/>
</dbReference>
<dbReference type="GO" id="GO:0019346">
    <property type="term" value="P:transsulfuration"/>
    <property type="evidence" value="ECO:0007669"/>
    <property type="project" value="InterPro"/>
</dbReference>
<feature type="modified residue" description="N6-(pyridoxal phosphate)lysine" evidence="3">
    <location>
        <position position="206"/>
    </location>
</feature>
<evidence type="ECO:0000256" key="4">
    <source>
        <dbReference type="RuleBase" id="RU362118"/>
    </source>
</evidence>
<evidence type="ECO:0000256" key="1">
    <source>
        <dbReference type="ARBA" id="ARBA00001933"/>
    </source>
</evidence>
<dbReference type="eggNOG" id="KOG0053">
    <property type="taxonomic scope" value="Eukaryota"/>
</dbReference>
<comment type="cofactor">
    <cofactor evidence="1 4">
        <name>pyridoxal 5'-phosphate</name>
        <dbReference type="ChEBI" id="CHEBI:597326"/>
    </cofactor>
</comment>
<dbReference type="InterPro" id="IPR015422">
    <property type="entry name" value="PyrdxlP-dep_Trfase_small"/>
</dbReference>
<keyword evidence="6" id="KW-1185">Reference proteome</keyword>
<dbReference type="AlphaFoldDB" id="U4LTU9"/>
<dbReference type="Gene3D" id="3.90.1150.10">
    <property type="entry name" value="Aspartate Aminotransferase, domain 1"/>
    <property type="match status" value="1"/>
</dbReference>
<dbReference type="Proteomes" id="UP000018144">
    <property type="component" value="Unassembled WGS sequence"/>
</dbReference>
<dbReference type="EMBL" id="HF935534">
    <property type="protein sequence ID" value="CCX31106.1"/>
    <property type="molecule type" value="Genomic_DNA"/>
</dbReference>
<dbReference type="PANTHER" id="PTHR11808:SF35">
    <property type="entry name" value="CYSTATHIONINE GAMMA-SYNTHASE (AFU_ORTHOLOGUE AFUA_7G01590)"/>
    <property type="match status" value="1"/>
</dbReference>
<dbReference type="SUPFAM" id="SSF53383">
    <property type="entry name" value="PLP-dependent transferases"/>
    <property type="match status" value="1"/>
</dbReference>
<evidence type="ECO:0000256" key="2">
    <source>
        <dbReference type="ARBA" id="ARBA00022898"/>
    </source>
</evidence>
<dbReference type="FunFam" id="3.40.640.10:FF:000072">
    <property type="entry name" value="Putative cystathionine beta-lyase"/>
    <property type="match status" value="1"/>
</dbReference>
<keyword evidence="2 3" id="KW-0663">Pyridoxal phosphate</keyword>
<sequence>MANPSPLANKGLSLATLAIHADEHLAPVTDIAPPLHVSTTYRYVSNPDDLVPYTPPNATDPPLPHVYSRLSAPSTSRLESALSAVLSADTIVYPSGLAAFHALLVTVNPKRLLITDGYHGCHGTAHLMQKLTGMEIVPLDTPPKAGDLVHIETPINPTGIATDIASYVAKARAVGATVSVDATFAPPPLQDPWKYDVDWVMHSGSKYFGGHSDMLAGTLSVRDPHKAAALRGERLYLGATMGNMEAWLGLRSIKTLELRVARAAENATKLAGWVESERLREGSAASKVVEKVTHASLQEQTSWLKEQMPNGGGPVWSLLLKQEIMAKTLPSKLLLWGHATSLGGVESLIEWRAMTDDTCDRRLLRLSTGIEGFEDLRKDLETAFEELAKL</sequence>
<evidence type="ECO:0000313" key="5">
    <source>
        <dbReference type="EMBL" id="CCX31106.1"/>
    </source>
</evidence>
<name>U4LTU9_PYROM</name>
<dbReference type="PIRSF" id="PIRSF001434">
    <property type="entry name" value="CGS"/>
    <property type="match status" value="1"/>
</dbReference>
<comment type="similarity">
    <text evidence="4">Belongs to the trans-sulfuration enzymes family.</text>
</comment>
<dbReference type="GO" id="GO:0030170">
    <property type="term" value="F:pyridoxal phosphate binding"/>
    <property type="evidence" value="ECO:0007669"/>
    <property type="project" value="InterPro"/>
</dbReference>
<proteinExistence type="inferred from homology"/>
<evidence type="ECO:0000313" key="6">
    <source>
        <dbReference type="Proteomes" id="UP000018144"/>
    </source>
</evidence>
<dbReference type="InterPro" id="IPR000277">
    <property type="entry name" value="Cys/Met-Metab_PyrdxlP-dep_enz"/>
</dbReference>
<dbReference type="OrthoDB" id="3512640at2759"/>
<evidence type="ECO:0000256" key="3">
    <source>
        <dbReference type="PIRSR" id="PIRSR001434-2"/>
    </source>
</evidence>
<dbReference type="Pfam" id="PF01053">
    <property type="entry name" value="Cys_Met_Meta_PP"/>
    <property type="match status" value="1"/>
</dbReference>
<dbReference type="STRING" id="1076935.U4LTU9"/>
<accession>U4LTU9</accession>